<dbReference type="InterPro" id="IPR052513">
    <property type="entry name" value="Thioester_dehydratase-like"/>
</dbReference>
<dbReference type="STRING" id="337701.SAMN05444398_1119"/>
<feature type="domain" description="ChsH2 C-terminal OB-fold" evidence="1">
    <location>
        <begin position="53"/>
        <end position="118"/>
    </location>
</feature>
<gene>
    <name evidence="3" type="ORF">SAMN05444398_1119</name>
</gene>
<dbReference type="PANTHER" id="PTHR34075:SF5">
    <property type="entry name" value="BLR3430 PROTEIN"/>
    <property type="match status" value="1"/>
</dbReference>
<feature type="domain" description="ChsH2 rubredoxin-like zinc ribbon" evidence="2">
    <location>
        <begin position="16"/>
        <end position="51"/>
    </location>
</feature>
<dbReference type="Proteomes" id="UP000183974">
    <property type="component" value="Unassembled WGS sequence"/>
</dbReference>
<dbReference type="AlphaFoldDB" id="A0A1M7GM78"/>
<dbReference type="RefSeq" id="WP_073035840.1">
    <property type="nucleotide sequence ID" value="NZ_BMLR01000012.1"/>
</dbReference>
<dbReference type="Gene3D" id="6.10.30.10">
    <property type="match status" value="1"/>
</dbReference>
<evidence type="ECO:0000259" key="1">
    <source>
        <dbReference type="Pfam" id="PF01796"/>
    </source>
</evidence>
<accession>A0A1M7GM78</accession>
<dbReference type="InterPro" id="IPR012340">
    <property type="entry name" value="NA-bd_OB-fold"/>
</dbReference>
<dbReference type="InterPro" id="IPR002878">
    <property type="entry name" value="ChsH2_C"/>
</dbReference>
<evidence type="ECO:0000259" key="2">
    <source>
        <dbReference type="Pfam" id="PF12172"/>
    </source>
</evidence>
<evidence type="ECO:0000313" key="3">
    <source>
        <dbReference type="EMBL" id="SHM17301.1"/>
    </source>
</evidence>
<organism evidence="3 4">
    <name type="scientific">Roseovarius pacificus</name>
    <dbReference type="NCBI Taxonomy" id="337701"/>
    <lineage>
        <taxon>Bacteria</taxon>
        <taxon>Pseudomonadati</taxon>
        <taxon>Pseudomonadota</taxon>
        <taxon>Alphaproteobacteria</taxon>
        <taxon>Rhodobacterales</taxon>
        <taxon>Roseobacteraceae</taxon>
        <taxon>Roseovarius</taxon>
    </lineage>
</organism>
<dbReference type="Pfam" id="PF12172">
    <property type="entry name" value="zf-ChsH2"/>
    <property type="match status" value="1"/>
</dbReference>
<reference evidence="3 4" key="1">
    <citation type="submission" date="2016-11" db="EMBL/GenBank/DDBJ databases">
        <authorList>
            <person name="Jaros S."/>
            <person name="Januszkiewicz K."/>
            <person name="Wedrychowicz H."/>
        </authorList>
    </citation>
    <scope>NUCLEOTIDE SEQUENCE [LARGE SCALE GENOMIC DNA]</scope>
    <source>
        <strain evidence="3 4">DSM 29589</strain>
    </source>
</reference>
<protein>
    <recommendedName>
        <fullName evidence="5">DUF35 domain-containing protein</fullName>
    </recommendedName>
</protein>
<name>A0A1M7GM78_9RHOB</name>
<dbReference type="OrthoDB" id="3182121at2"/>
<dbReference type="Pfam" id="PF01796">
    <property type="entry name" value="OB_ChsH2_C"/>
    <property type="match status" value="1"/>
</dbReference>
<dbReference type="InterPro" id="IPR022002">
    <property type="entry name" value="ChsH2_Znr"/>
</dbReference>
<sequence length="132" mass="14949">MSDHFRYANGDSLEYWQAAKEGRLVFQKCRDCGHVQFPPRHHCESCWKAELDWTQSAGRGEVESFTIVRRAPLPDFRDKVPYVVAAIAVEEGPRMLTNLVGDNALDVAVGDKVKVTFQPDKDGEILPQFELV</sequence>
<evidence type="ECO:0000313" key="4">
    <source>
        <dbReference type="Proteomes" id="UP000183974"/>
    </source>
</evidence>
<proteinExistence type="predicted"/>
<dbReference type="EMBL" id="FRBR01000011">
    <property type="protein sequence ID" value="SHM17301.1"/>
    <property type="molecule type" value="Genomic_DNA"/>
</dbReference>
<evidence type="ECO:0008006" key="5">
    <source>
        <dbReference type="Google" id="ProtNLM"/>
    </source>
</evidence>
<dbReference type="PANTHER" id="PTHR34075">
    <property type="entry name" value="BLR3430 PROTEIN"/>
    <property type="match status" value="1"/>
</dbReference>
<dbReference type="SUPFAM" id="SSF50249">
    <property type="entry name" value="Nucleic acid-binding proteins"/>
    <property type="match status" value="1"/>
</dbReference>
<keyword evidence="4" id="KW-1185">Reference proteome</keyword>